<dbReference type="Pfam" id="PF03783">
    <property type="entry name" value="CsgG"/>
    <property type="match status" value="1"/>
</dbReference>
<dbReference type="EMBL" id="FWPT01000006">
    <property type="protein sequence ID" value="SMA48331.1"/>
    <property type="molecule type" value="Genomic_DNA"/>
</dbReference>
<name>A0A1X7AKT2_9GAMM</name>
<proteinExistence type="predicted"/>
<dbReference type="OrthoDB" id="5614584at2"/>
<accession>A0A1X7AKT2</accession>
<evidence type="ECO:0000313" key="2">
    <source>
        <dbReference type="EMBL" id="SMA48331.1"/>
    </source>
</evidence>
<evidence type="ECO:0000313" key="3">
    <source>
        <dbReference type="Proteomes" id="UP000196573"/>
    </source>
</evidence>
<dbReference type="RefSeq" id="WP_087110737.1">
    <property type="nucleotide sequence ID" value="NZ_CBCSCN010000006.1"/>
</dbReference>
<evidence type="ECO:0000256" key="1">
    <source>
        <dbReference type="SAM" id="SignalP"/>
    </source>
</evidence>
<protein>
    <submittedName>
        <fullName evidence="2">Curli production assembly/transport component CsgG</fullName>
    </submittedName>
</protein>
<gene>
    <name evidence="2" type="ORF">EHSB41UT_02698</name>
</gene>
<feature type="signal peptide" evidence="1">
    <location>
        <begin position="1"/>
        <end position="20"/>
    </location>
</feature>
<feature type="chain" id="PRO_5012846745" evidence="1">
    <location>
        <begin position="21"/>
        <end position="391"/>
    </location>
</feature>
<dbReference type="Proteomes" id="UP000196573">
    <property type="component" value="Unassembled WGS sequence"/>
</dbReference>
<dbReference type="InterPro" id="IPR005534">
    <property type="entry name" value="Curli_assmbl/transp-comp_CsgG"/>
</dbReference>
<dbReference type="Gene3D" id="3.40.50.10610">
    <property type="entry name" value="ABC-type transport auxiliary lipoprotein component"/>
    <property type="match status" value="1"/>
</dbReference>
<keyword evidence="3" id="KW-1185">Reference proteome</keyword>
<sequence length="391" mass="42189">MKYFKGILLAAALLPAIAGAAIVQVQVKGTGLSEDTAVESALVQALRQVHGMDIKSVQQSSQFQQKADGKATTEVNVNRQSRIEAGGQIAGYDIIDSQCGADGCTASLNVRVHKYEVPGLAGDKRRRIAVLPFTGGKEFRKLVASQVQEQLVQSRRFAVLDREQEEAYNAEKSLWQSGDVPLAEKARLGKVLGLDYIVTGSIEKAGVHRWADNVALTGEREDHVRTYATVRYQIIAIASRQVKWSDTVTVSLTGVDNLEQGAVVTGGKIAQELLDNIYPMRVVSSSNGEIILNQGGKTVKVGSHYHIYALGEMIVDPYTKEPLGQSETKIATVKVVRVHPKMSYATLVMGDLNSIQNGFIARSGRAPHSASGKEKPVKSNVVVPESGGVIL</sequence>
<dbReference type="GO" id="GO:0030288">
    <property type="term" value="C:outer membrane-bounded periplasmic space"/>
    <property type="evidence" value="ECO:0007669"/>
    <property type="project" value="InterPro"/>
</dbReference>
<keyword evidence="1" id="KW-0732">Signal</keyword>
<dbReference type="AlphaFoldDB" id="A0A1X7AKT2"/>
<reference evidence="2 3" key="1">
    <citation type="submission" date="2017-03" db="EMBL/GenBank/DDBJ databases">
        <authorList>
            <person name="Afonso C.L."/>
            <person name="Miller P.J."/>
            <person name="Scott M.A."/>
            <person name="Spackman E."/>
            <person name="Goraichik I."/>
            <person name="Dimitrov K.M."/>
            <person name="Suarez D.L."/>
            <person name="Swayne D.E."/>
        </authorList>
    </citation>
    <scope>NUCLEOTIDE SEQUENCE [LARGE SCALE GENOMIC DNA]</scope>
    <source>
        <strain evidence="2">SB41UT1</strain>
    </source>
</reference>
<organism evidence="2 3">
    <name type="scientific">Parendozoicomonas haliclonae</name>
    <dbReference type="NCBI Taxonomy" id="1960125"/>
    <lineage>
        <taxon>Bacteria</taxon>
        <taxon>Pseudomonadati</taxon>
        <taxon>Pseudomonadota</taxon>
        <taxon>Gammaproteobacteria</taxon>
        <taxon>Oceanospirillales</taxon>
        <taxon>Endozoicomonadaceae</taxon>
        <taxon>Parendozoicomonas</taxon>
    </lineage>
</organism>